<dbReference type="GO" id="GO:0032259">
    <property type="term" value="P:methylation"/>
    <property type="evidence" value="ECO:0007669"/>
    <property type="project" value="UniProtKB-KW"/>
</dbReference>
<dbReference type="Gene3D" id="3.40.50.150">
    <property type="entry name" value="Vaccinia Virus protein VP39"/>
    <property type="match status" value="1"/>
</dbReference>
<keyword evidence="2" id="KW-0808">Transferase</keyword>
<proteinExistence type="predicted"/>
<dbReference type="PANTHER" id="PTHR43861">
    <property type="entry name" value="TRANS-ACONITATE 2-METHYLTRANSFERASE-RELATED"/>
    <property type="match status" value="1"/>
</dbReference>
<dbReference type="GO" id="GO:0008168">
    <property type="term" value="F:methyltransferase activity"/>
    <property type="evidence" value="ECO:0007669"/>
    <property type="project" value="UniProtKB-KW"/>
</dbReference>
<dbReference type="InterPro" id="IPR013216">
    <property type="entry name" value="Methyltransf_11"/>
</dbReference>
<dbReference type="PANTHER" id="PTHR43861:SF1">
    <property type="entry name" value="TRANS-ACONITATE 2-METHYLTRANSFERASE"/>
    <property type="match status" value="1"/>
</dbReference>
<reference evidence="2 3" key="1">
    <citation type="submission" date="2021-12" db="EMBL/GenBank/DDBJ databases">
        <title>Discovery of the Pendulisporaceae a myxobacterial family with distinct sporulation behavior and unique specialized metabolism.</title>
        <authorList>
            <person name="Garcia R."/>
            <person name="Popoff A."/>
            <person name="Bader C.D."/>
            <person name="Loehr J."/>
            <person name="Walesch S."/>
            <person name="Walt C."/>
            <person name="Boldt J."/>
            <person name="Bunk B."/>
            <person name="Haeckl F.J.F.P.J."/>
            <person name="Gunesch A.P."/>
            <person name="Birkelbach J."/>
            <person name="Nuebel U."/>
            <person name="Pietschmann T."/>
            <person name="Bach T."/>
            <person name="Mueller R."/>
        </authorList>
    </citation>
    <scope>NUCLEOTIDE SEQUENCE [LARGE SCALE GENOMIC DNA]</scope>
    <source>
        <strain evidence="2 3">MSr12523</strain>
    </source>
</reference>
<organism evidence="2 3">
    <name type="scientific">Pendulispora brunnea</name>
    <dbReference type="NCBI Taxonomy" id="2905690"/>
    <lineage>
        <taxon>Bacteria</taxon>
        <taxon>Pseudomonadati</taxon>
        <taxon>Myxococcota</taxon>
        <taxon>Myxococcia</taxon>
        <taxon>Myxococcales</taxon>
        <taxon>Sorangiineae</taxon>
        <taxon>Pendulisporaceae</taxon>
        <taxon>Pendulispora</taxon>
    </lineage>
</organism>
<protein>
    <submittedName>
        <fullName evidence="2">Methyltransferase domain-containing protein</fullName>
    </submittedName>
</protein>
<dbReference type="CDD" id="cd02440">
    <property type="entry name" value="AdoMet_MTases"/>
    <property type="match status" value="1"/>
</dbReference>
<dbReference type="Pfam" id="PF08241">
    <property type="entry name" value="Methyltransf_11"/>
    <property type="match status" value="1"/>
</dbReference>
<evidence type="ECO:0000313" key="3">
    <source>
        <dbReference type="Proteomes" id="UP001379533"/>
    </source>
</evidence>
<gene>
    <name evidence="2" type="ORF">LZC95_05120</name>
</gene>
<dbReference type="Proteomes" id="UP001379533">
    <property type="component" value="Chromosome"/>
</dbReference>
<keyword evidence="2" id="KW-0489">Methyltransferase</keyword>
<dbReference type="InterPro" id="IPR029063">
    <property type="entry name" value="SAM-dependent_MTases_sf"/>
</dbReference>
<dbReference type="EMBL" id="CP089982">
    <property type="protein sequence ID" value="WXA96215.1"/>
    <property type="molecule type" value="Genomic_DNA"/>
</dbReference>
<accession>A0ABZ2KGM2</accession>
<name>A0ABZ2KGM2_9BACT</name>
<feature type="domain" description="Methyltransferase type 11" evidence="1">
    <location>
        <begin position="51"/>
        <end position="147"/>
    </location>
</feature>
<evidence type="ECO:0000313" key="2">
    <source>
        <dbReference type="EMBL" id="WXA96215.1"/>
    </source>
</evidence>
<dbReference type="SUPFAM" id="SSF53335">
    <property type="entry name" value="S-adenosyl-L-methionine-dependent methyltransferases"/>
    <property type="match status" value="1"/>
</dbReference>
<sequence length="277" mass="30225">MDEMNQRQIDDWNGARGARWLAHHEWLDRSFTAFGEAAFSAANLRPGEVVLDVGCGPGATTREIVRRVLPGGRGVGVDVSGPLIARARELAQGTNVAFELADASRHGFAPESFDVLFSRFGVMFFDDPEGAFAHLRTALRPNGRLAFVCWRGAMENDWFRVPYRALQAVLPNMPPVDPLVPGPFAFGDQQRIERVLRQAGFTNMAIAPFDAPLYVAADADESLDQTLRVGPFASMLAEQPEDVRRRGLTSIRTALAERATDQGVSLSGAAWIVTASA</sequence>
<dbReference type="RefSeq" id="WP_394846831.1">
    <property type="nucleotide sequence ID" value="NZ_CP089982.1"/>
</dbReference>
<keyword evidence="3" id="KW-1185">Reference proteome</keyword>
<evidence type="ECO:0000259" key="1">
    <source>
        <dbReference type="Pfam" id="PF08241"/>
    </source>
</evidence>